<evidence type="ECO:0000313" key="3">
    <source>
        <dbReference type="Proteomes" id="UP000824998"/>
    </source>
</evidence>
<keyword evidence="3" id="KW-1185">Reference proteome</keyword>
<feature type="region of interest" description="Disordered" evidence="1">
    <location>
        <begin position="188"/>
        <end position="225"/>
    </location>
</feature>
<comment type="caution">
    <text evidence="2">The sequence shown here is derived from an EMBL/GenBank/DDBJ whole genome shotgun (WGS) entry which is preliminary data.</text>
</comment>
<dbReference type="AlphaFoldDB" id="A0A9P7YF69"/>
<organism evidence="2 3">
    <name type="scientific">Amylocarpus encephaloides</name>
    <dbReference type="NCBI Taxonomy" id="45428"/>
    <lineage>
        <taxon>Eukaryota</taxon>
        <taxon>Fungi</taxon>
        <taxon>Dikarya</taxon>
        <taxon>Ascomycota</taxon>
        <taxon>Pezizomycotina</taxon>
        <taxon>Leotiomycetes</taxon>
        <taxon>Helotiales</taxon>
        <taxon>Helotiales incertae sedis</taxon>
        <taxon>Amylocarpus</taxon>
    </lineage>
</organism>
<dbReference type="PANTHER" id="PTHR28054">
    <property type="entry name" value="RNA POLYMERASE I-SPECIFIC TRANSCRIPTION INITIATION FACTOR RRN10"/>
    <property type="match status" value="1"/>
</dbReference>
<dbReference type="PANTHER" id="PTHR28054:SF1">
    <property type="entry name" value="RNA POLYMERASE I-SPECIFIC TRANSCRIPTION INITIATION FACTOR RRN10"/>
    <property type="match status" value="1"/>
</dbReference>
<dbReference type="InterPro" id="IPR022793">
    <property type="entry name" value="Rrn10"/>
</dbReference>
<proteinExistence type="predicted"/>
<dbReference type="GO" id="GO:0006360">
    <property type="term" value="P:transcription by RNA polymerase I"/>
    <property type="evidence" value="ECO:0007669"/>
    <property type="project" value="InterPro"/>
</dbReference>
<sequence length="225" mass="24748">MASQNLPPAAHTPRGSRSVLLALPPPPSSPSEGKKKSAESKRKLRQTTVYDAVAGRISTDGFIPKQAVFRPTRDTRSSSAVASAPEAILFRRKHAPTRFAEHDIYFASERDARAIDVPESDLLKALHVYTSDFYSRATTDGGTVDWRSMDETAMIALGILMEEICCPGQSSDLALTEAQISNDDLLGLDDSARLDRPKTQPSESNKRRLAKRRRIDTHSVIEGDE</sequence>
<dbReference type="OrthoDB" id="2565191at2759"/>
<evidence type="ECO:0000313" key="2">
    <source>
        <dbReference type="EMBL" id="KAG9231950.1"/>
    </source>
</evidence>
<evidence type="ECO:0000256" key="1">
    <source>
        <dbReference type="SAM" id="MobiDB-lite"/>
    </source>
</evidence>
<feature type="region of interest" description="Disordered" evidence="1">
    <location>
        <begin position="1"/>
        <end position="44"/>
    </location>
</feature>
<gene>
    <name evidence="2" type="ORF">BJ875DRAFT_99803</name>
</gene>
<dbReference type="EMBL" id="MU251572">
    <property type="protein sequence ID" value="KAG9231950.1"/>
    <property type="molecule type" value="Genomic_DNA"/>
</dbReference>
<dbReference type="Proteomes" id="UP000824998">
    <property type="component" value="Unassembled WGS sequence"/>
</dbReference>
<reference evidence="2" key="1">
    <citation type="journal article" date="2021" name="IMA Fungus">
        <title>Genomic characterization of three marine fungi, including Emericellopsis atlantica sp. nov. with signatures of a generalist lifestyle and marine biomass degradation.</title>
        <authorList>
            <person name="Hagestad O.C."/>
            <person name="Hou L."/>
            <person name="Andersen J.H."/>
            <person name="Hansen E.H."/>
            <person name="Altermark B."/>
            <person name="Li C."/>
            <person name="Kuhnert E."/>
            <person name="Cox R.J."/>
            <person name="Crous P.W."/>
            <person name="Spatafora J.W."/>
            <person name="Lail K."/>
            <person name="Amirebrahimi M."/>
            <person name="Lipzen A."/>
            <person name="Pangilinan J."/>
            <person name="Andreopoulos W."/>
            <person name="Hayes R.D."/>
            <person name="Ng V."/>
            <person name="Grigoriev I.V."/>
            <person name="Jackson S.A."/>
            <person name="Sutton T.D.S."/>
            <person name="Dobson A.D.W."/>
            <person name="Rama T."/>
        </authorList>
    </citation>
    <scope>NUCLEOTIDE SEQUENCE</scope>
    <source>
        <strain evidence="2">TRa018bII</strain>
    </source>
</reference>
<feature type="compositionally biased region" description="Basic and acidic residues" evidence="1">
    <location>
        <begin position="32"/>
        <end position="41"/>
    </location>
</feature>
<feature type="compositionally biased region" description="Basic and acidic residues" evidence="1">
    <location>
        <begin position="216"/>
        <end position="225"/>
    </location>
</feature>
<name>A0A9P7YF69_9HELO</name>
<accession>A0A9P7YF69</accession>
<protein>
    <submittedName>
        <fullName evidence="2">Uncharacterized protein</fullName>
    </submittedName>
</protein>